<dbReference type="SUPFAM" id="SSF81514">
    <property type="entry name" value="Subunit X (non-heme 7 kDa protein) of cytochrome bc1 complex (Ubiquinol-cytochrome c reductase)"/>
    <property type="match status" value="1"/>
</dbReference>
<dbReference type="PANTHER" id="PTHR12980">
    <property type="entry name" value="UBIQUINOL-CYTOCHROME C REDUCTASE COMPLEX, SUBUNIT X"/>
    <property type="match status" value="1"/>
</dbReference>
<protein>
    <recommendedName>
        <fullName evidence="11">Complex III subunit 9</fullName>
    </recommendedName>
</protein>
<dbReference type="Pfam" id="PF05365">
    <property type="entry name" value="UCR_UQCRX_QCR9"/>
    <property type="match status" value="1"/>
</dbReference>
<dbReference type="InterPro" id="IPR008027">
    <property type="entry name" value="QCR9"/>
</dbReference>
<keyword evidence="3 11" id="KW-0813">Transport</keyword>
<dbReference type="AlphaFoldDB" id="A0AAU9WFX8"/>
<keyword evidence="9 11" id="KW-0496">Mitochondrion</keyword>
<evidence type="ECO:0000256" key="7">
    <source>
        <dbReference type="ARBA" id="ARBA00022982"/>
    </source>
</evidence>
<accession>A0AAU9WFX8</accession>
<evidence type="ECO:0000256" key="1">
    <source>
        <dbReference type="ARBA" id="ARBA00004434"/>
    </source>
</evidence>
<keyword evidence="13" id="KW-1185">Reference proteome</keyword>
<dbReference type="Proteomes" id="UP001159428">
    <property type="component" value="Unassembled WGS sequence"/>
</dbReference>
<keyword evidence="6 11" id="KW-0999">Mitochondrion inner membrane</keyword>
<comment type="subunit">
    <text evidence="11">Component of the ubiquinol-cytochrome c oxidoreductase (cytochrome b-c1 complex, complex III, CIII), a multisubunit enzyme composed of 3 respiratory subunits cytochrome b, cytochrome c1 and Rieske protein, 2 core protein subunits, and additional low-molecular weight protein subunits.</text>
</comment>
<dbReference type="FunFam" id="1.20.5.260:FF:000001">
    <property type="entry name" value="Cytochrome b-c1 complex subunit 9"/>
    <property type="match status" value="1"/>
</dbReference>
<evidence type="ECO:0000256" key="2">
    <source>
        <dbReference type="ARBA" id="ARBA00007856"/>
    </source>
</evidence>
<evidence type="ECO:0000256" key="8">
    <source>
        <dbReference type="ARBA" id="ARBA00022989"/>
    </source>
</evidence>
<dbReference type="GO" id="GO:0045275">
    <property type="term" value="C:respiratory chain complex III"/>
    <property type="evidence" value="ECO:0007669"/>
    <property type="project" value="UniProtKB-UniRule"/>
</dbReference>
<proteinExistence type="inferred from homology"/>
<comment type="caution">
    <text evidence="12">The sequence shown here is derived from an EMBL/GenBank/DDBJ whole genome shotgun (WGS) entry which is preliminary data.</text>
</comment>
<gene>
    <name evidence="12" type="ORF">PMEA_00003728</name>
</gene>
<keyword evidence="5" id="KW-0812">Transmembrane</keyword>
<evidence type="ECO:0000256" key="10">
    <source>
        <dbReference type="ARBA" id="ARBA00023136"/>
    </source>
</evidence>
<evidence type="ECO:0000256" key="9">
    <source>
        <dbReference type="ARBA" id="ARBA00023128"/>
    </source>
</evidence>
<organism evidence="12 13">
    <name type="scientific">Pocillopora meandrina</name>
    <dbReference type="NCBI Taxonomy" id="46732"/>
    <lineage>
        <taxon>Eukaryota</taxon>
        <taxon>Metazoa</taxon>
        <taxon>Cnidaria</taxon>
        <taxon>Anthozoa</taxon>
        <taxon>Hexacorallia</taxon>
        <taxon>Scleractinia</taxon>
        <taxon>Astrocoeniina</taxon>
        <taxon>Pocilloporidae</taxon>
        <taxon>Pocillopora</taxon>
    </lineage>
</organism>
<evidence type="ECO:0000256" key="11">
    <source>
        <dbReference type="RuleBase" id="RU368056"/>
    </source>
</evidence>
<name>A0AAU9WFX8_9CNID</name>
<keyword evidence="8" id="KW-1133">Transmembrane helix</keyword>
<comment type="similarity">
    <text evidence="2 11">Belongs to the UQCR10/QCR9 family.</text>
</comment>
<keyword evidence="4 11" id="KW-0679">Respiratory chain</keyword>
<sequence length="66" mass="7789">MSIGRTVYNALFRRTSTFAVTIFVGAFAFERIFDVGMDNLWETMNRGKLWNHVKHRYVKNAEDDDE</sequence>
<reference evidence="12 13" key="1">
    <citation type="submission" date="2022-05" db="EMBL/GenBank/DDBJ databases">
        <authorList>
            <consortium name="Genoscope - CEA"/>
            <person name="William W."/>
        </authorList>
    </citation>
    <scope>NUCLEOTIDE SEQUENCE [LARGE SCALE GENOMIC DNA]</scope>
</reference>
<evidence type="ECO:0000313" key="13">
    <source>
        <dbReference type="Proteomes" id="UP001159428"/>
    </source>
</evidence>
<comment type="subcellular location">
    <subcellularLocation>
        <location evidence="1 11">Mitochondrion inner membrane</location>
        <topology evidence="1 11">Single-pass membrane protein</topology>
    </subcellularLocation>
</comment>
<evidence type="ECO:0000256" key="5">
    <source>
        <dbReference type="ARBA" id="ARBA00022692"/>
    </source>
</evidence>
<comment type="function">
    <text evidence="11">Component of the ubiquinol-cytochrome c oxidoreductase, a multisubunit transmembrane complex that is part of the mitochondrial electron transport chain which drives oxidative phosphorylation. The complex plays an important role in the uptake of multiple carbon sources present in different host niches.</text>
</comment>
<dbReference type="Gene3D" id="1.20.5.260">
    <property type="entry name" value="Cytochrome b-c1 complex subunit 9"/>
    <property type="match status" value="1"/>
</dbReference>
<dbReference type="GO" id="GO:0006122">
    <property type="term" value="P:mitochondrial electron transport, ubiquinol to cytochrome c"/>
    <property type="evidence" value="ECO:0007669"/>
    <property type="project" value="UniProtKB-UniRule"/>
</dbReference>
<keyword evidence="7 11" id="KW-0249">Electron transport</keyword>
<evidence type="ECO:0000313" key="12">
    <source>
        <dbReference type="EMBL" id="CAH3110549.1"/>
    </source>
</evidence>
<dbReference type="InterPro" id="IPR036656">
    <property type="entry name" value="QCR9_sf"/>
</dbReference>
<evidence type="ECO:0000256" key="4">
    <source>
        <dbReference type="ARBA" id="ARBA00022660"/>
    </source>
</evidence>
<keyword evidence="10" id="KW-0472">Membrane</keyword>
<dbReference type="EMBL" id="CALNXJ010000012">
    <property type="protein sequence ID" value="CAH3110549.1"/>
    <property type="molecule type" value="Genomic_DNA"/>
</dbReference>
<evidence type="ECO:0000256" key="3">
    <source>
        <dbReference type="ARBA" id="ARBA00022448"/>
    </source>
</evidence>
<dbReference type="PANTHER" id="PTHR12980:SF0">
    <property type="entry name" value="CYTOCHROME B-C1 COMPLEX SUBUNIT 9"/>
    <property type="match status" value="1"/>
</dbReference>
<evidence type="ECO:0000256" key="6">
    <source>
        <dbReference type="ARBA" id="ARBA00022792"/>
    </source>
</evidence>
<dbReference type="GO" id="GO:0005743">
    <property type="term" value="C:mitochondrial inner membrane"/>
    <property type="evidence" value="ECO:0007669"/>
    <property type="project" value="UniProtKB-SubCell"/>
</dbReference>